<organism evidence="2 3">
    <name type="scientific">Streptococcus pseudoporcinus</name>
    <dbReference type="NCBI Taxonomy" id="361101"/>
    <lineage>
        <taxon>Bacteria</taxon>
        <taxon>Bacillati</taxon>
        <taxon>Bacillota</taxon>
        <taxon>Bacilli</taxon>
        <taxon>Lactobacillales</taxon>
        <taxon>Streptococcaceae</taxon>
        <taxon>Streptococcus</taxon>
    </lineage>
</organism>
<protein>
    <submittedName>
        <fullName evidence="2">2-keto-3-deoxygluconate permease</fullName>
    </submittedName>
</protein>
<dbReference type="Gene3D" id="3.40.630.30">
    <property type="match status" value="1"/>
</dbReference>
<gene>
    <name evidence="2" type="primary">kdgT</name>
    <name evidence="2" type="ORF">NCTC5385_02129</name>
</gene>
<accession>A0A4U9ZJR5</accession>
<dbReference type="AlphaFoldDB" id="A0A4U9ZJR5"/>
<name>A0A4U9ZJR5_9STRE</name>
<proteinExistence type="predicted"/>
<dbReference type="Proteomes" id="UP000304914">
    <property type="component" value="Chromosome"/>
</dbReference>
<dbReference type="PROSITE" id="PS51186">
    <property type="entry name" value="GNAT"/>
    <property type="match status" value="1"/>
</dbReference>
<dbReference type="RefSeq" id="WP_138069025.1">
    <property type="nucleotide sequence ID" value="NZ_LR594035.1"/>
</dbReference>
<dbReference type="CDD" id="cd04301">
    <property type="entry name" value="NAT_SF"/>
    <property type="match status" value="1"/>
</dbReference>
<dbReference type="GO" id="GO:0016747">
    <property type="term" value="F:acyltransferase activity, transferring groups other than amino-acyl groups"/>
    <property type="evidence" value="ECO:0007669"/>
    <property type="project" value="InterPro"/>
</dbReference>
<dbReference type="InterPro" id="IPR016181">
    <property type="entry name" value="Acyl_CoA_acyltransferase"/>
</dbReference>
<sequence length="153" mass="17782">METKIFRLNKKAQYPDVLLNQMKEIDWKAGPHLVKRLEDGDLDSRDEIIVITNQQLTLIGFGALLERDILDKETYSFSPFLSTIYVDPSYRGQGYSTKIVKALEEIAREKKDSIIYVVTEHVGLYEKSGYQYQNQVREQFGRDMRLLKKSLAS</sequence>
<dbReference type="SUPFAM" id="SSF55729">
    <property type="entry name" value="Acyl-CoA N-acyltransferases (Nat)"/>
    <property type="match status" value="1"/>
</dbReference>
<evidence type="ECO:0000259" key="1">
    <source>
        <dbReference type="PROSITE" id="PS51186"/>
    </source>
</evidence>
<dbReference type="Pfam" id="PF00583">
    <property type="entry name" value="Acetyltransf_1"/>
    <property type="match status" value="1"/>
</dbReference>
<evidence type="ECO:0000313" key="2">
    <source>
        <dbReference type="EMBL" id="VTS41140.1"/>
    </source>
</evidence>
<dbReference type="InterPro" id="IPR000182">
    <property type="entry name" value="GNAT_dom"/>
</dbReference>
<evidence type="ECO:0000313" key="3">
    <source>
        <dbReference type="Proteomes" id="UP000304914"/>
    </source>
</evidence>
<feature type="domain" description="N-acetyltransferase" evidence="1">
    <location>
        <begin position="4"/>
        <end position="152"/>
    </location>
</feature>
<dbReference type="EMBL" id="LR594035">
    <property type="protein sequence ID" value="VTS41140.1"/>
    <property type="molecule type" value="Genomic_DNA"/>
</dbReference>
<reference evidence="2 3" key="1">
    <citation type="submission" date="2019-05" db="EMBL/GenBank/DDBJ databases">
        <authorList>
            <consortium name="Pathogen Informatics"/>
        </authorList>
    </citation>
    <scope>NUCLEOTIDE SEQUENCE [LARGE SCALE GENOMIC DNA]</scope>
    <source>
        <strain evidence="2 3">NCTC5385</strain>
    </source>
</reference>